<dbReference type="GO" id="GO:0004860">
    <property type="term" value="F:protein kinase inhibitor activity"/>
    <property type="evidence" value="ECO:0007669"/>
    <property type="project" value="TreeGrafter"/>
</dbReference>
<keyword evidence="3" id="KW-1185">Reference proteome</keyword>
<sequence>PPPPPLPKTPFPEMSARPKKKPRTHLSDQATQLEALFANPDQDLSLPDKSQPQVRPPPEIVTNARGSSAGAGSGEFHVYKASRRREFERLKVMEEE</sequence>
<dbReference type="Proteomes" id="UP000799421">
    <property type="component" value="Unassembled WGS sequence"/>
</dbReference>
<dbReference type="AlphaFoldDB" id="A0A6A7C3E7"/>
<feature type="non-terminal residue" evidence="2">
    <location>
        <position position="96"/>
    </location>
</feature>
<dbReference type="Pfam" id="PF06658">
    <property type="entry name" value="DUF1168"/>
    <property type="match status" value="1"/>
</dbReference>
<dbReference type="EMBL" id="MU005972">
    <property type="protein sequence ID" value="KAF2861559.1"/>
    <property type="molecule type" value="Genomic_DNA"/>
</dbReference>
<name>A0A6A7C3E7_9PEZI</name>
<feature type="non-terminal residue" evidence="2">
    <location>
        <position position="1"/>
    </location>
</feature>
<dbReference type="GO" id="GO:0003725">
    <property type="term" value="F:double-stranded RNA binding"/>
    <property type="evidence" value="ECO:0007669"/>
    <property type="project" value="InterPro"/>
</dbReference>
<dbReference type="OrthoDB" id="10067079at2759"/>
<reference evidence="2" key="1">
    <citation type="journal article" date="2020" name="Stud. Mycol.">
        <title>101 Dothideomycetes genomes: a test case for predicting lifestyles and emergence of pathogens.</title>
        <authorList>
            <person name="Haridas S."/>
            <person name="Albert R."/>
            <person name="Binder M."/>
            <person name="Bloem J."/>
            <person name="Labutti K."/>
            <person name="Salamov A."/>
            <person name="Andreopoulos B."/>
            <person name="Baker S."/>
            <person name="Barry K."/>
            <person name="Bills G."/>
            <person name="Bluhm B."/>
            <person name="Cannon C."/>
            <person name="Castanera R."/>
            <person name="Culley D."/>
            <person name="Daum C."/>
            <person name="Ezra D."/>
            <person name="Gonzalez J."/>
            <person name="Henrissat B."/>
            <person name="Kuo A."/>
            <person name="Liang C."/>
            <person name="Lipzen A."/>
            <person name="Lutzoni F."/>
            <person name="Magnuson J."/>
            <person name="Mondo S."/>
            <person name="Nolan M."/>
            <person name="Ohm R."/>
            <person name="Pangilinan J."/>
            <person name="Park H.-J."/>
            <person name="Ramirez L."/>
            <person name="Alfaro M."/>
            <person name="Sun H."/>
            <person name="Tritt A."/>
            <person name="Yoshinaga Y."/>
            <person name="Zwiers L.-H."/>
            <person name="Turgeon B."/>
            <person name="Goodwin S."/>
            <person name="Spatafora J."/>
            <person name="Crous P."/>
            <person name="Grigoriev I."/>
        </authorList>
    </citation>
    <scope>NUCLEOTIDE SEQUENCE</scope>
    <source>
        <strain evidence="2">CBS 480.64</strain>
    </source>
</reference>
<dbReference type="PANTHER" id="PTHR13507">
    <property type="entry name" value="PRKR-INTERACTING PROTEIN 1"/>
    <property type="match status" value="1"/>
</dbReference>
<feature type="region of interest" description="Disordered" evidence="1">
    <location>
        <begin position="41"/>
        <end position="77"/>
    </location>
</feature>
<dbReference type="InterPro" id="IPR009548">
    <property type="entry name" value="Prkrip1"/>
</dbReference>
<evidence type="ECO:0008006" key="4">
    <source>
        <dbReference type="Google" id="ProtNLM"/>
    </source>
</evidence>
<feature type="compositionally biased region" description="Pro residues" evidence="1">
    <location>
        <begin position="1"/>
        <end position="10"/>
    </location>
</feature>
<evidence type="ECO:0000313" key="3">
    <source>
        <dbReference type="Proteomes" id="UP000799421"/>
    </source>
</evidence>
<gene>
    <name evidence="2" type="ORF">K470DRAFT_196580</name>
</gene>
<protein>
    <recommendedName>
        <fullName evidence="4">DUF1168-domain-containing protein</fullName>
    </recommendedName>
</protein>
<feature type="region of interest" description="Disordered" evidence="1">
    <location>
        <begin position="1"/>
        <end position="26"/>
    </location>
</feature>
<dbReference type="GO" id="GO:0005730">
    <property type="term" value="C:nucleolus"/>
    <property type="evidence" value="ECO:0007669"/>
    <property type="project" value="TreeGrafter"/>
</dbReference>
<organism evidence="2 3">
    <name type="scientific">Piedraia hortae CBS 480.64</name>
    <dbReference type="NCBI Taxonomy" id="1314780"/>
    <lineage>
        <taxon>Eukaryota</taxon>
        <taxon>Fungi</taxon>
        <taxon>Dikarya</taxon>
        <taxon>Ascomycota</taxon>
        <taxon>Pezizomycotina</taxon>
        <taxon>Dothideomycetes</taxon>
        <taxon>Dothideomycetidae</taxon>
        <taxon>Capnodiales</taxon>
        <taxon>Piedraiaceae</taxon>
        <taxon>Piedraia</taxon>
    </lineage>
</organism>
<evidence type="ECO:0000313" key="2">
    <source>
        <dbReference type="EMBL" id="KAF2861559.1"/>
    </source>
</evidence>
<dbReference type="GO" id="GO:0019901">
    <property type="term" value="F:protein kinase binding"/>
    <property type="evidence" value="ECO:0007669"/>
    <property type="project" value="TreeGrafter"/>
</dbReference>
<dbReference type="PANTHER" id="PTHR13507:SF0">
    <property type="entry name" value="PRKR-INTERACTING PROTEIN 1"/>
    <property type="match status" value="1"/>
</dbReference>
<proteinExistence type="predicted"/>
<evidence type="ECO:0000256" key="1">
    <source>
        <dbReference type="SAM" id="MobiDB-lite"/>
    </source>
</evidence>
<accession>A0A6A7C3E7</accession>